<protein>
    <submittedName>
        <fullName evidence="1">Uncharacterized protein</fullName>
    </submittedName>
</protein>
<sequence>MDTLEKQIKSDSPSLDEEVKEDIEIEKIYEKLLVGEDIMWTSNPRIEIKREVTDNIEPITLYDALSNTVSNYGNLPAYTYNVGNQPVTK</sequence>
<proteinExistence type="predicted"/>
<dbReference type="AlphaFoldDB" id="A0A381T7U0"/>
<dbReference type="EMBL" id="UINC01004159">
    <property type="protein sequence ID" value="SVA12250.1"/>
    <property type="molecule type" value="Genomic_DNA"/>
</dbReference>
<feature type="non-terminal residue" evidence="1">
    <location>
        <position position="89"/>
    </location>
</feature>
<gene>
    <name evidence="1" type="ORF">METZ01_LOCUS65104</name>
</gene>
<organism evidence="1">
    <name type="scientific">marine metagenome</name>
    <dbReference type="NCBI Taxonomy" id="408172"/>
    <lineage>
        <taxon>unclassified sequences</taxon>
        <taxon>metagenomes</taxon>
        <taxon>ecological metagenomes</taxon>
    </lineage>
</organism>
<reference evidence="1" key="1">
    <citation type="submission" date="2018-05" db="EMBL/GenBank/DDBJ databases">
        <authorList>
            <person name="Lanie J.A."/>
            <person name="Ng W.-L."/>
            <person name="Kazmierczak K.M."/>
            <person name="Andrzejewski T.M."/>
            <person name="Davidsen T.M."/>
            <person name="Wayne K.J."/>
            <person name="Tettelin H."/>
            <person name="Glass J.I."/>
            <person name="Rusch D."/>
            <person name="Podicherti R."/>
            <person name="Tsui H.-C.T."/>
            <person name="Winkler M.E."/>
        </authorList>
    </citation>
    <scope>NUCLEOTIDE SEQUENCE</scope>
</reference>
<name>A0A381T7U0_9ZZZZ</name>
<accession>A0A381T7U0</accession>
<evidence type="ECO:0000313" key="1">
    <source>
        <dbReference type="EMBL" id="SVA12250.1"/>
    </source>
</evidence>